<evidence type="ECO:0000313" key="2">
    <source>
        <dbReference type="EMBL" id="MDF3299919.1"/>
    </source>
</evidence>
<proteinExistence type="predicted"/>
<comment type="caution">
    <text evidence="2">The sequence shown here is derived from an EMBL/GenBank/DDBJ whole genome shotgun (WGS) entry which is preliminary data.</text>
</comment>
<dbReference type="RefSeq" id="WP_276109466.1">
    <property type="nucleotide sequence ID" value="NZ_JARJBB010000006.1"/>
</dbReference>
<feature type="region of interest" description="Disordered" evidence="1">
    <location>
        <begin position="28"/>
        <end position="52"/>
    </location>
</feature>
<name>A0ABT6A5K2_9ACTN</name>
<accession>A0ABT6A5K2</accession>
<gene>
    <name evidence="2" type="ORF">P3H78_15025</name>
</gene>
<keyword evidence="3" id="KW-1185">Reference proteome</keyword>
<dbReference type="Proteomes" id="UP001221150">
    <property type="component" value="Unassembled WGS sequence"/>
</dbReference>
<sequence length="52" mass="5650">MFRLVHSGLPSPEACAAHEEGRRHYVARPALLAEGGGPGPDAWMRQPQHPAH</sequence>
<organism evidence="2 3">
    <name type="scientific">Streptomyces tropicalis</name>
    <dbReference type="NCBI Taxonomy" id="3034234"/>
    <lineage>
        <taxon>Bacteria</taxon>
        <taxon>Bacillati</taxon>
        <taxon>Actinomycetota</taxon>
        <taxon>Actinomycetes</taxon>
        <taxon>Kitasatosporales</taxon>
        <taxon>Streptomycetaceae</taxon>
        <taxon>Streptomyces</taxon>
    </lineage>
</organism>
<evidence type="ECO:0000256" key="1">
    <source>
        <dbReference type="SAM" id="MobiDB-lite"/>
    </source>
</evidence>
<protein>
    <submittedName>
        <fullName evidence="2">Uncharacterized protein</fullName>
    </submittedName>
</protein>
<dbReference type="EMBL" id="JARJBB010000006">
    <property type="protein sequence ID" value="MDF3299919.1"/>
    <property type="molecule type" value="Genomic_DNA"/>
</dbReference>
<evidence type="ECO:0000313" key="3">
    <source>
        <dbReference type="Proteomes" id="UP001221150"/>
    </source>
</evidence>
<reference evidence="2 3" key="1">
    <citation type="submission" date="2023-03" db="EMBL/GenBank/DDBJ databases">
        <title>Draft genome sequence of Streptomyces sp. K1PA1 isolated from peat swamp forest in Thailand.</title>
        <authorList>
            <person name="Klaysubun C."/>
            <person name="Duangmal K."/>
        </authorList>
    </citation>
    <scope>NUCLEOTIDE SEQUENCE [LARGE SCALE GENOMIC DNA]</scope>
    <source>
        <strain evidence="2 3">K1PA1</strain>
    </source>
</reference>